<evidence type="ECO:0000313" key="1">
    <source>
        <dbReference type="EMBL" id="CAG8672728.1"/>
    </source>
</evidence>
<protein>
    <submittedName>
        <fullName evidence="1">1692_t:CDS:1</fullName>
    </submittedName>
</protein>
<dbReference type="Proteomes" id="UP000789572">
    <property type="component" value="Unassembled WGS sequence"/>
</dbReference>
<sequence>MEPVCDKFDYFEKNDLDRIIDTLQQAHFKGILTEFFENVTFLKTGILEPFE</sequence>
<comment type="caution">
    <text evidence="1">The sequence shown here is derived from an EMBL/GenBank/DDBJ whole genome shotgun (WGS) entry which is preliminary data.</text>
</comment>
<proteinExistence type="predicted"/>
<keyword evidence="2" id="KW-1185">Reference proteome</keyword>
<accession>A0A9N9EBA3</accession>
<reference evidence="1" key="1">
    <citation type="submission" date="2021-06" db="EMBL/GenBank/DDBJ databases">
        <authorList>
            <person name="Kallberg Y."/>
            <person name="Tangrot J."/>
            <person name="Rosling A."/>
        </authorList>
    </citation>
    <scope>NUCLEOTIDE SEQUENCE</scope>
    <source>
        <strain evidence="1">IA702</strain>
    </source>
</reference>
<dbReference type="EMBL" id="CAJVPJ010006992">
    <property type="protein sequence ID" value="CAG8672728.1"/>
    <property type="molecule type" value="Genomic_DNA"/>
</dbReference>
<gene>
    <name evidence="1" type="ORF">POCULU_LOCUS11063</name>
</gene>
<evidence type="ECO:0000313" key="2">
    <source>
        <dbReference type="Proteomes" id="UP000789572"/>
    </source>
</evidence>
<organism evidence="1 2">
    <name type="scientific">Paraglomus occultum</name>
    <dbReference type="NCBI Taxonomy" id="144539"/>
    <lineage>
        <taxon>Eukaryota</taxon>
        <taxon>Fungi</taxon>
        <taxon>Fungi incertae sedis</taxon>
        <taxon>Mucoromycota</taxon>
        <taxon>Glomeromycotina</taxon>
        <taxon>Glomeromycetes</taxon>
        <taxon>Paraglomerales</taxon>
        <taxon>Paraglomeraceae</taxon>
        <taxon>Paraglomus</taxon>
    </lineage>
</organism>
<dbReference type="AlphaFoldDB" id="A0A9N9EBA3"/>
<feature type="non-terminal residue" evidence="1">
    <location>
        <position position="51"/>
    </location>
</feature>
<name>A0A9N9EBA3_9GLOM</name>